<protein>
    <submittedName>
        <fullName evidence="1">Uncharacterized protein</fullName>
    </submittedName>
</protein>
<dbReference type="Proteomes" id="UP000234323">
    <property type="component" value="Unassembled WGS sequence"/>
</dbReference>
<keyword evidence="2" id="KW-1185">Reference proteome</keyword>
<dbReference type="EMBL" id="LLXI01008308">
    <property type="protein sequence ID" value="PKY62891.1"/>
    <property type="molecule type" value="Genomic_DNA"/>
</dbReference>
<gene>
    <name evidence="1" type="ORF">RhiirA4_490247</name>
</gene>
<dbReference type="OrthoDB" id="2476753at2759"/>
<accession>A0A2I1HVG9</accession>
<proteinExistence type="predicted"/>
<name>A0A2I1HVG9_9GLOM</name>
<sequence>MSEYIEFKSKIFEIKEEGKYKSLIITALKDLIKTALEESFNKQCNLIRNNVGYIKKIKEAKNPEGYIRFIAKKLFPDAETFHEKSDKIRDRFKDKEAFACKIIAVYSLYYDALKEGPPVELRI</sequence>
<evidence type="ECO:0000313" key="2">
    <source>
        <dbReference type="Proteomes" id="UP000234323"/>
    </source>
</evidence>
<evidence type="ECO:0000313" key="1">
    <source>
        <dbReference type="EMBL" id="PKY62891.1"/>
    </source>
</evidence>
<organism evidence="1 2">
    <name type="scientific">Rhizophagus irregularis</name>
    <dbReference type="NCBI Taxonomy" id="588596"/>
    <lineage>
        <taxon>Eukaryota</taxon>
        <taxon>Fungi</taxon>
        <taxon>Fungi incertae sedis</taxon>
        <taxon>Mucoromycota</taxon>
        <taxon>Glomeromycotina</taxon>
        <taxon>Glomeromycetes</taxon>
        <taxon>Glomerales</taxon>
        <taxon>Glomeraceae</taxon>
        <taxon>Rhizophagus</taxon>
    </lineage>
</organism>
<comment type="caution">
    <text evidence="1">The sequence shown here is derived from an EMBL/GenBank/DDBJ whole genome shotgun (WGS) entry which is preliminary data.</text>
</comment>
<dbReference type="AlphaFoldDB" id="A0A2I1HVG9"/>
<reference evidence="1 2" key="1">
    <citation type="submission" date="2015-10" db="EMBL/GenBank/DDBJ databases">
        <title>Genome analyses suggest a sexual origin of heterokaryosis in a supposedly ancient asexual fungus.</title>
        <authorList>
            <person name="Ropars J."/>
            <person name="Sedzielewska K."/>
            <person name="Noel J."/>
            <person name="Charron P."/>
            <person name="Farinelli L."/>
            <person name="Marton T."/>
            <person name="Kruger M."/>
            <person name="Pelin A."/>
            <person name="Brachmann A."/>
            <person name="Corradi N."/>
        </authorList>
    </citation>
    <scope>NUCLEOTIDE SEQUENCE [LARGE SCALE GENOMIC DNA]</scope>
    <source>
        <strain evidence="1 2">A4</strain>
    </source>
</reference>